<dbReference type="PANTHER" id="PTHR44472:SF1">
    <property type="entry name" value="DDB1 AND CUL4 ASSOCIATED FACTOR 4"/>
    <property type="match status" value="1"/>
</dbReference>
<keyword evidence="4" id="KW-1185">Reference proteome</keyword>
<dbReference type="InterPro" id="IPR036322">
    <property type="entry name" value="WD40_repeat_dom_sf"/>
</dbReference>
<dbReference type="RefSeq" id="XP_058332334.1">
    <property type="nucleotide sequence ID" value="XM_058473331.1"/>
</dbReference>
<dbReference type="GO" id="GO:0080008">
    <property type="term" value="C:Cul4-RING E3 ubiquitin ligase complex"/>
    <property type="evidence" value="ECO:0007669"/>
    <property type="project" value="TreeGrafter"/>
</dbReference>
<name>A0A9W9P808_9EURO</name>
<keyword evidence="1" id="KW-0853">WD repeat</keyword>
<evidence type="ECO:0000256" key="1">
    <source>
        <dbReference type="ARBA" id="ARBA00022574"/>
    </source>
</evidence>
<organism evidence="3 4">
    <name type="scientific">Penicillium chermesinum</name>
    <dbReference type="NCBI Taxonomy" id="63820"/>
    <lineage>
        <taxon>Eukaryota</taxon>
        <taxon>Fungi</taxon>
        <taxon>Dikarya</taxon>
        <taxon>Ascomycota</taxon>
        <taxon>Pezizomycotina</taxon>
        <taxon>Eurotiomycetes</taxon>
        <taxon>Eurotiomycetidae</taxon>
        <taxon>Eurotiales</taxon>
        <taxon>Aspergillaceae</taxon>
        <taxon>Penicillium</taxon>
    </lineage>
</organism>
<reference evidence="3" key="2">
    <citation type="journal article" date="2023" name="IMA Fungus">
        <title>Comparative genomic study of the Penicillium genus elucidates a diverse pangenome and 15 lateral gene transfer events.</title>
        <authorList>
            <person name="Petersen C."/>
            <person name="Sorensen T."/>
            <person name="Nielsen M.R."/>
            <person name="Sondergaard T.E."/>
            <person name="Sorensen J.L."/>
            <person name="Fitzpatrick D.A."/>
            <person name="Frisvad J.C."/>
            <person name="Nielsen K.L."/>
        </authorList>
    </citation>
    <scope>NUCLEOTIDE SEQUENCE</scope>
    <source>
        <strain evidence="3">IBT 19713</strain>
    </source>
</reference>
<dbReference type="AlphaFoldDB" id="A0A9W9P808"/>
<evidence type="ECO:0000256" key="2">
    <source>
        <dbReference type="ARBA" id="ARBA00022737"/>
    </source>
</evidence>
<gene>
    <name evidence="3" type="ORF">N7468_004034</name>
</gene>
<dbReference type="PANTHER" id="PTHR44472">
    <property type="entry name" value="DDB1- AND CUL4-ASSOCIATED FACTOR 4-RELATED"/>
    <property type="match status" value="1"/>
</dbReference>
<evidence type="ECO:0000313" key="4">
    <source>
        <dbReference type="Proteomes" id="UP001150941"/>
    </source>
</evidence>
<dbReference type="Proteomes" id="UP001150941">
    <property type="component" value="Unassembled WGS sequence"/>
</dbReference>
<comment type="caution">
    <text evidence="3">The sequence shown here is derived from an EMBL/GenBank/DDBJ whole genome shotgun (WGS) entry which is preliminary data.</text>
</comment>
<sequence length="472" mass="53248">MSSQIPGFYFDPEKKKYFKIQPNHIAPAGASYSRESVKRRRLEQKEKQKKAAFDQRIARERVRKNGFLHHPLIGADREVGSQPTSRNLRQEQYARIYVSQLGRRKVHEFKPWPDEYSIRNLIRHQDSGILIAGGQRGQGSAVSLCFPDVENDNWTYNQEMERVLLKDLYRLSSLSQSHTGFLLATMDSGPRGDSFLAPLMLPAPDQGGDYSQPSNLIHPIRIPGKSSLWCSAACPTGPKAIFAIGTSEGLCTLEGYGSRWGVYRKQFPPGTVRRARDSSHAEVMGLDWISSDVIACGLRSSAIFLHDMRSNGSTMRLQHPDTIKKVRKLDPYRLLVAGFNSLQMYDLRYAPNGIQPIPLPLSRSHTSTRPYVTFPEYSPYFFPDFDLSSELGLLASEPNQFDGDKVSKDHRVQLFSLNTGKTVPSPISNYRYSEPATSVLFESGDEDLSPYGPQKPSLLVASEAQVDQWIWK</sequence>
<evidence type="ECO:0000313" key="3">
    <source>
        <dbReference type="EMBL" id="KAJ5239415.1"/>
    </source>
</evidence>
<dbReference type="OrthoDB" id="128867at2759"/>
<protein>
    <submittedName>
        <fullName evidence="3">Uncharacterized protein</fullName>
    </submittedName>
</protein>
<dbReference type="GeneID" id="83200634"/>
<keyword evidence="2" id="KW-0677">Repeat</keyword>
<reference evidence="3" key="1">
    <citation type="submission" date="2022-11" db="EMBL/GenBank/DDBJ databases">
        <authorList>
            <person name="Petersen C."/>
        </authorList>
    </citation>
    <scope>NUCLEOTIDE SEQUENCE</scope>
    <source>
        <strain evidence="3">IBT 19713</strain>
    </source>
</reference>
<dbReference type="EMBL" id="JAPQKS010000003">
    <property type="protein sequence ID" value="KAJ5239415.1"/>
    <property type="molecule type" value="Genomic_DNA"/>
</dbReference>
<dbReference type="SUPFAM" id="SSF50978">
    <property type="entry name" value="WD40 repeat-like"/>
    <property type="match status" value="1"/>
</dbReference>
<accession>A0A9W9P808</accession>
<proteinExistence type="predicted"/>
<dbReference type="InterPro" id="IPR052254">
    <property type="entry name" value="CUL4-DDB1_E3_ligase_receptor"/>
</dbReference>